<dbReference type="SUPFAM" id="SSF51011">
    <property type="entry name" value="Glycosyl hydrolase domain"/>
    <property type="match status" value="1"/>
</dbReference>
<dbReference type="Pfam" id="PF01055">
    <property type="entry name" value="Glyco_hydro_31_2nd"/>
    <property type="match status" value="1"/>
</dbReference>
<protein>
    <recommendedName>
        <fullName evidence="6">P-type domain-containing protein</fullName>
    </recommendedName>
</protein>
<keyword evidence="8" id="KW-1185">Reference proteome</keyword>
<keyword evidence="5" id="KW-0472">Membrane</keyword>
<evidence type="ECO:0000313" key="7">
    <source>
        <dbReference type="EMBL" id="CAD7244720.1"/>
    </source>
</evidence>
<dbReference type="Gene3D" id="2.60.40.1180">
    <property type="entry name" value="Golgi alpha-mannosidase II"/>
    <property type="match status" value="2"/>
</dbReference>
<keyword evidence="5" id="KW-0812">Transmembrane</keyword>
<gene>
    <name evidence="7" type="ORF">DSTB1V02_LOCUS4607</name>
</gene>
<keyword evidence="4" id="KW-0378">Hydrolase</keyword>
<comment type="similarity">
    <text evidence="1 4">Belongs to the glycosyl hydrolase 31 family.</text>
</comment>
<dbReference type="SUPFAM" id="SSF57492">
    <property type="entry name" value="Trefoil"/>
    <property type="match status" value="1"/>
</dbReference>
<dbReference type="PROSITE" id="PS51448">
    <property type="entry name" value="P_TREFOIL_2"/>
    <property type="match status" value="1"/>
</dbReference>
<accession>A0A7R8XCL5</accession>
<dbReference type="GO" id="GO:0004558">
    <property type="term" value="F:alpha-1,4-glucosidase activity"/>
    <property type="evidence" value="ECO:0007669"/>
    <property type="project" value="TreeGrafter"/>
</dbReference>
<dbReference type="CDD" id="cd00111">
    <property type="entry name" value="Trefoil"/>
    <property type="match status" value="1"/>
</dbReference>
<dbReference type="PANTHER" id="PTHR22762:SF131">
    <property type="entry name" value="GLYCOSIDE HYDROLASE FAMILY 31 N-TERMINAL DOMAIN-CONTAINING PROTEIN"/>
    <property type="match status" value="1"/>
</dbReference>
<keyword evidence="5" id="KW-1133">Transmembrane helix</keyword>
<dbReference type="Proteomes" id="UP000677054">
    <property type="component" value="Unassembled WGS sequence"/>
</dbReference>
<dbReference type="GO" id="GO:0005975">
    <property type="term" value="P:carbohydrate metabolic process"/>
    <property type="evidence" value="ECO:0007669"/>
    <property type="project" value="InterPro"/>
</dbReference>
<evidence type="ECO:0000256" key="1">
    <source>
        <dbReference type="ARBA" id="ARBA00007806"/>
    </source>
</evidence>
<dbReference type="InterPro" id="IPR013780">
    <property type="entry name" value="Glyco_hydro_b"/>
</dbReference>
<reference evidence="7" key="1">
    <citation type="submission" date="2020-11" db="EMBL/GenBank/DDBJ databases">
        <authorList>
            <person name="Tran Van P."/>
        </authorList>
    </citation>
    <scope>NUCLEOTIDE SEQUENCE</scope>
</reference>
<dbReference type="InterPro" id="IPR017853">
    <property type="entry name" value="GH"/>
</dbReference>
<evidence type="ECO:0000259" key="6">
    <source>
        <dbReference type="PROSITE" id="PS51448"/>
    </source>
</evidence>
<name>A0A7R8XCL5_9CRUS</name>
<keyword evidence="4" id="KW-0326">Glycosidase</keyword>
<dbReference type="EMBL" id="CAJPEV010000697">
    <property type="protein sequence ID" value="CAG0887694.1"/>
    <property type="molecule type" value="Genomic_DNA"/>
</dbReference>
<feature type="domain" description="P-type" evidence="6">
    <location>
        <begin position="44"/>
        <end position="93"/>
    </location>
</feature>
<organism evidence="7">
    <name type="scientific">Darwinula stevensoni</name>
    <dbReference type="NCBI Taxonomy" id="69355"/>
    <lineage>
        <taxon>Eukaryota</taxon>
        <taxon>Metazoa</taxon>
        <taxon>Ecdysozoa</taxon>
        <taxon>Arthropoda</taxon>
        <taxon>Crustacea</taxon>
        <taxon>Oligostraca</taxon>
        <taxon>Ostracoda</taxon>
        <taxon>Podocopa</taxon>
        <taxon>Podocopida</taxon>
        <taxon>Darwinulocopina</taxon>
        <taxon>Darwinuloidea</taxon>
        <taxon>Darwinulidae</taxon>
        <taxon>Darwinula</taxon>
    </lineage>
</organism>
<evidence type="ECO:0000256" key="2">
    <source>
        <dbReference type="ARBA" id="ARBA00023157"/>
    </source>
</evidence>
<dbReference type="Gene3D" id="2.60.40.1760">
    <property type="entry name" value="glycosyl hydrolase (family 31)"/>
    <property type="match status" value="1"/>
</dbReference>
<evidence type="ECO:0000256" key="5">
    <source>
        <dbReference type="SAM" id="Phobius"/>
    </source>
</evidence>
<evidence type="ECO:0000313" key="8">
    <source>
        <dbReference type="Proteomes" id="UP000677054"/>
    </source>
</evidence>
<dbReference type="InterPro" id="IPR000519">
    <property type="entry name" value="P_trefoil_dom"/>
</dbReference>
<keyword evidence="2" id="KW-1015">Disulfide bond</keyword>
<comment type="caution">
    <text evidence="3">Lacks conserved residue(s) required for the propagation of feature annotation.</text>
</comment>
<dbReference type="SUPFAM" id="SSF51445">
    <property type="entry name" value="(Trans)glycosidases"/>
    <property type="match status" value="1"/>
</dbReference>
<evidence type="ECO:0000256" key="3">
    <source>
        <dbReference type="PROSITE-ProRule" id="PRU00779"/>
    </source>
</evidence>
<dbReference type="InterPro" id="IPR044913">
    <property type="entry name" value="P_trefoil_dom_sf"/>
</dbReference>
<dbReference type="OrthoDB" id="5839090at2759"/>
<dbReference type="PANTHER" id="PTHR22762">
    <property type="entry name" value="ALPHA-GLUCOSIDASE"/>
    <property type="match status" value="1"/>
</dbReference>
<dbReference type="InterPro" id="IPR000322">
    <property type="entry name" value="Glyco_hydro_31_TIM"/>
</dbReference>
<dbReference type="Gene3D" id="3.20.20.80">
    <property type="entry name" value="Glycosidases"/>
    <property type="match status" value="1"/>
</dbReference>
<feature type="transmembrane region" description="Helical" evidence="5">
    <location>
        <begin position="12"/>
        <end position="33"/>
    </location>
</feature>
<evidence type="ECO:0000256" key="4">
    <source>
        <dbReference type="RuleBase" id="RU361185"/>
    </source>
</evidence>
<dbReference type="AlphaFoldDB" id="A0A7R8XCL5"/>
<dbReference type="InterPro" id="IPR048395">
    <property type="entry name" value="Glyco_hydro_31_C"/>
</dbReference>
<dbReference type="Pfam" id="PF21365">
    <property type="entry name" value="Glyco_hydro_31_3rd"/>
    <property type="match status" value="1"/>
</dbReference>
<dbReference type="EMBL" id="LR900214">
    <property type="protein sequence ID" value="CAD7244720.1"/>
    <property type="molecule type" value="Genomic_DNA"/>
</dbReference>
<sequence>MDWLWTRKARLSYIFFIAILICGGAPFLLNLYLPITKTHERALGTCLLNPPYKVACLPNLQGESLTQEICEAALCCWRSNMDDLLAPLCFHSYPSAYSFFHERKKKRETLATWKLESNMRKTPFGGRTLTSVFFSYSSNEDQAVLTFTNVRDVVGPIRSSSRASGLELRVVDSELFFIQLIRTSNKTILLDTSSGGLMFGKNYSEVTIRPPTSFIYGLPGDHIKLKHDFQWTRQTISNRREINAGGASLHAPFYMGLEEGGNAHGVLIDTEDTIEVSFQPLPSITFRILSSDMDPLLRIRVFPGPTPRDVLRQLTDYIGKPKMPPYWALGYHTCRAAPNISVFQDVLNLTRIREIPFDGDCISSSIQVPGAFTFEDLEEWSELDEEVQALHDAGYKFFMPFSPHVAYESSPELSPEQLLPFQSGKNESIFVTYYNESLEWIGEYDDVLVVYPDPSNPNMGSWMNSSLQRFMENLNLTWKSVDGALLKDVSPRSDNTSLYPWESLENDNLQYLPPRDMSKNDPLFSNTIWWGALHSTGVWHWEYHNRYADEFSSTFRDAVGPPELLIADSMSIIAGKNEKRADGWLASGYRGDWWAMKKSLITIMEAGLVGIPFAGVPVCGDLETEYLDQVNTLGDLCTRWNQLATFYPLAVNHYGRDSTPRHPTDFSASVTDRIRIALRQRYRFLPYLYSRFVEASETGLPVVRPFFLEYPEDSQSRDVDEQFLIGSALMMVPSLDSKRVVVSTYFPPGRWMDFYSGVVLTETGRTNISIPVAGFQFQVAVKAGHIIPYQDVKNNSAESRLTNFTLTVALDKNGSAKGDLYFGSPSNFSRLLFEARTKFVMNGTDDSLFNATGISPVTVTELVFELEMGRAKCQGDEGTYIFTVINRVRVFGFGRKNSAIAYIDCGGWLEKLETNFQLGILDIFNVNIDFCELSKEACSLRLYIQ</sequence>
<proteinExistence type="inferred from homology"/>